<dbReference type="EMBL" id="RCMI01002498">
    <property type="protein sequence ID" value="KAG2876196.1"/>
    <property type="molecule type" value="Genomic_DNA"/>
</dbReference>
<evidence type="ECO:0000313" key="5">
    <source>
        <dbReference type="EMBL" id="KAG3201472.1"/>
    </source>
</evidence>
<dbReference type="AlphaFoldDB" id="A0A8T0YC73"/>
<evidence type="ECO:0000313" key="2">
    <source>
        <dbReference type="EMBL" id="KAG2876196.1"/>
    </source>
</evidence>
<dbReference type="Proteomes" id="UP000774804">
    <property type="component" value="Unassembled WGS sequence"/>
</dbReference>
<comment type="caution">
    <text evidence="1">The sequence shown here is derived from an EMBL/GenBank/DDBJ whole genome shotgun (WGS) entry which is preliminary data.</text>
</comment>
<evidence type="ECO:0000313" key="3">
    <source>
        <dbReference type="EMBL" id="KAG2880396.1"/>
    </source>
</evidence>
<protein>
    <submittedName>
        <fullName evidence="1">Uncharacterized protein</fullName>
    </submittedName>
</protein>
<dbReference type="EMBL" id="RCMK01002536">
    <property type="protein sequence ID" value="KAG2880396.1"/>
    <property type="molecule type" value="Genomic_DNA"/>
</dbReference>
<accession>A0A8T0YC73</accession>
<organism evidence="1 6">
    <name type="scientific">Phytophthora cactorum</name>
    <dbReference type="NCBI Taxonomy" id="29920"/>
    <lineage>
        <taxon>Eukaryota</taxon>
        <taxon>Sar</taxon>
        <taxon>Stramenopiles</taxon>
        <taxon>Oomycota</taxon>
        <taxon>Peronosporomycetes</taxon>
        <taxon>Peronosporales</taxon>
        <taxon>Peronosporaceae</taxon>
        <taxon>Phytophthora</taxon>
    </lineage>
</organism>
<gene>
    <name evidence="1" type="ORF">PC113_g23748</name>
    <name evidence="2" type="ORF">PC115_g23690</name>
    <name evidence="3" type="ORF">PC117_g26572</name>
    <name evidence="4" type="ORF">PC118_g23995</name>
    <name evidence="5" type="ORF">PC129_g23517</name>
</gene>
<evidence type="ECO:0000313" key="1">
    <source>
        <dbReference type="EMBL" id="KAG2810586.1"/>
    </source>
</evidence>
<dbReference type="EMBL" id="RCMG01002399">
    <property type="protein sequence ID" value="KAG2810586.1"/>
    <property type="molecule type" value="Genomic_DNA"/>
</dbReference>
<evidence type="ECO:0000313" key="6">
    <source>
        <dbReference type="Proteomes" id="UP000735874"/>
    </source>
</evidence>
<dbReference type="Proteomes" id="UP000760860">
    <property type="component" value="Unassembled WGS sequence"/>
</dbReference>
<evidence type="ECO:0000313" key="4">
    <source>
        <dbReference type="EMBL" id="KAG2957486.1"/>
    </source>
</evidence>
<dbReference type="Proteomes" id="UP000736787">
    <property type="component" value="Unassembled WGS sequence"/>
</dbReference>
<dbReference type="Proteomes" id="UP000735874">
    <property type="component" value="Unassembled WGS sequence"/>
</dbReference>
<dbReference type="EMBL" id="RCMV01002729">
    <property type="protein sequence ID" value="KAG3201472.1"/>
    <property type="molecule type" value="Genomic_DNA"/>
</dbReference>
<dbReference type="EMBL" id="RCML01002584">
    <property type="protein sequence ID" value="KAG2957486.1"/>
    <property type="molecule type" value="Genomic_DNA"/>
</dbReference>
<reference evidence="1" key="1">
    <citation type="submission" date="2018-10" db="EMBL/GenBank/DDBJ databases">
        <title>Effector identification in a new, highly contiguous assembly of the strawberry crown rot pathogen Phytophthora cactorum.</title>
        <authorList>
            <person name="Armitage A.D."/>
            <person name="Nellist C.F."/>
            <person name="Bates H."/>
            <person name="Vickerstaff R.J."/>
            <person name="Harrison R.J."/>
        </authorList>
    </citation>
    <scope>NUCLEOTIDE SEQUENCE</scope>
    <source>
        <strain evidence="1">15-7</strain>
        <strain evidence="2">4032</strain>
        <strain evidence="3">4040</strain>
        <strain evidence="4">P415</strain>
        <strain evidence="5">P421</strain>
    </source>
</reference>
<sequence>MVLKQEKEASCVAVAVWKSMLRVLGRSLAGVAYSQLVTMALVTTEGKAVTLRCRSMLATLGSA</sequence>
<name>A0A8T0YC73_9STRA</name>
<proteinExistence type="predicted"/>
<dbReference type="Proteomes" id="UP000697107">
    <property type="component" value="Unassembled WGS sequence"/>
</dbReference>